<dbReference type="GO" id="GO:0005524">
    <property type="term" value="F:ATP binding"/>
    <property type="evidence" value="ECO:0007669"/>
    <property type="project" value="UniProtKB-UniRule"/>
</dbReference>
<keyword evidence="1" id="KW-0067">ATP-binding</keyword>
<evidence type="ECO:0000313" key="4">
    <source>
        <dbReference type="Proteomes" id="UP000321570"/>
    </source>
</evidence>
<sequence length="114" mass="12929">MLTFVTPTQIKEIKDLMISRFKECSQMIAALNIQEICDYTDENKELGSGSYGVIRVAKNPQNNELVVLKSCKCKDAYCLRASTVRELCAISQFNHQNILKLLNICADERIINGR</sequence>
<feature type="domain" description="Protein kinase" evidence="2">
    <location>
        <begin position="40"/>
        <end position="114"/>
    </location>
</feature>
<proteinExistence type="predicted"/>
<dbReference type="InterPro" id="IPR011009">
    <property type="entry name" value="Kinase-like_dom_sf"/>
</dbReference>
<evidence type="ECO:0000256" key="1">
    <source>
        <dbReference type="PROSITE-ProRule" id="PRU10141"/>
    </source>
</evidence>
<reference evidence="3 4" key="1">
    <citation type="submission" date="2019-07" db="EMBL/GenBank/DDBJ databases">
        <authorList>
            <person name="Jastrzebski P J."/>
            <person name="Paukszto L."/>
            <person name="Jastrzebski P J."/>
        </authorList>
    </citation>
    <scope>NUCLEOTIDE SEQUENCE [LARGE SCALE GENOMIC DNA]</scope>
    <source>
        <strain evidence="3 4">WMS-il1</strain>
    </source>
</reference>
<evidence type="ECO:0000313" key="3">
    <source>
        <dbReference type="EMBL" id="VUZ42831.1"/>
    </source>
</evidence>
<dbReference type="SUPFAM" id="SSF56112">
    <property type="entry name" value="Protein kinase-like (PK-like)"/>
    <property type="match status" value="1"/>
</dbReference>
<dbReference type="InterPro" id="IPR000719">
    <property type="entry name" value="Prot_kinase_dom"/>
</dbReference>
<accession>A0A564Y6G3</accession>
<feature type="non-terminal residue" evidence="3">
    <location>
        <position position="114"/>
    </location>
</feature>
<dbReference type="Pfam" id="PF00069">
    <property type="entry name" value="Pkinase"/>
    <property type="match status" value="1"/>
</dbReference>
<dbReference type="EMBL" id="CABIJS010000110">
    <property type="protein sequence ID" value="VUZ42831.1"/>
    <property type="molecule type" value="Genomic_DNA"/>
</dbReference>
<dbReference type="AlphaFoldDB" id="A0A564Y6G3"/>
<dbReference type="Gene3D" id="3.30.200.20">
    <property type="entry name" value="Phosphorylase Kinase, domain 1"/>
    <property type="match status" value="1"/>
</dbReference>
<dbReference type="PROSITE" id="PS50011">
    <property type="entry name" value="PROTEIN_KINASE_DOM"/>
    <property type="match status" value="1"/>
</dbReference>
<dbReference type="PROSITE" id="PS00107">
    <property type="entry name" value="PROTEIN_KINASE_ATP"/>
    <property type="match status" value="1"/>
</dbReference>
<organism evidence="3 4">
    <name type="scientific">Hymenolepis diminuta</name>
    <name type="common">Rat tapeworm</name>
    <dbReference type="NCBI Taxonomy" id="6216"/>
    <lineage>
        <taxon>Eukaryota</taxon>
        <taxon>Metazoa</taxon>
        <taxon>Spiralia</taxon>
        <taxon>Lophotrochozoa</taxon>
        <taxon>Platyhelminthes</taxon>
        <taxon>Cestoda</taxon>
        <taxon>Eucestoda</taxon>
        <taxon>Cyclophyllidea</taxon>
        <taxon>Hymenolepididae</taxon>
        <taxon>Hymenolepis</taxon>
    </lineage>
</organism>
<name>A0A564Y6G3_HYMDI</name>
<dbReference type="Proteomes" id="UP000321570">
    <property type="component" value="Unassembled WGS sequence"/>
</dbReference>
<gene>
    <name evidence="3" type="ORF">WMSIL1_LOCUS3498</name>
</gene>
<keyword evidence="4" id="KW-1185">Reference proteome</keyword>
<evidence type="ECO:0000259" key="2">
    <source>
        <dbReference type="PROSITE" id="PS50011"/>
    </source>
</evidence>
<feature type="binding site" evidence="1">
    <location>
        <position position="69"/>
    </location>
    <ligand>
        <name>ATP</name>
        <dbReference type="ChEBI" id="CHEBI:30616"/>
    </ligand>
</feature>
<dbReference type="GO" id="GO:0004672">
    <property type="term" value="F:protein kinase activity"/>
    <property type="evidence" value="ECO:0007669"/>
    <property type="project" value="InterPro"/>
</dbReference>
<keyword evidence="1" id="KW-0547">Nucleotide-binding</keyword>
<protein>
    <recommendedName>
        <fullName evidence="2">Protein kinase domain-containing protein</fullName>
    </recommendedName>
</protein>
<dbReference type="InterPro" id="IPR017441">
    <property type="entry name" value="Protein_kinase_ATP_BS"/>
</dbReference>